<proteinExistence type="predicted"/>
<organism evidence="1 2">
    <name type="scientific">Mangrovibacterium marinum</name>
    <dbReference type="NCBI Taxonomy" id="1639118"/>
    <lineage>
        <taxon>Bacteria</taxon>
        <taxon>Pseudomonadati</taxon>
        <taxon>Bacteroidota</taxon>
        <taxon>Bacteroidia</taxon>
        <taxon>Marinilabiliales</taxon>
        <taxon>Prolixibacteraceae</taxon>
        <taxon>Mangrovibacterium</taxon>
    </lineage>
</organism>
<evidence type="ECO:0000313" key="2">
    <source>
        <dbReference type="Proteomes" id="UP000243525"/>
    </source>
</evidence>
<name>A0A2T5C538_9BACT</name>
<evidence type="ECO:0000313" key="1">
    <source>
        <dbReference type="EMBL" id="PTN10030.1"/>
    </source>
</evidence>
<accession>A0A2T5C538</accession>
<sequence length="57" mass="6113">MPVALFVAEGIQEGQLACLRVLLFQKTGTESAGQANNEVQRHFNAATLTSLPILMAI</sequence>
<dbReference type="EMBL" id="QAAD01000002">
    <property type="protein sequence ID" value="PTN10030.1"/>
    <property type="molecule type" value="Genomic_DNA"/>
</dbReference>
<reference evidence="1 2" key="1">
    <citation type="submission" date="2018-04" db="EMBL/GenBank/DDBJ databases">
        <title>Genomic Encyclopedia of Archaeal and Bacterial Type Strains, Phase II (KMG-II): from individual species to whole genera.</title>
        <authorList>
            <person name="Goeker M."/>
        </authorList>
    </citation>
    <scope>NUCLEOTIDE SEQUENCE [LARGE SCALE GENOMIC DNA]</scope>
    <source>
        <strain evidence="1 2">DSM 28823</strain>
    </source>
</reference>
<protein>
    <submittedName>
        <fullName evidence="1">Uncharacterized protein</fullName>
    </submittedName>
</protein>
<keyword evidence="2" id="KW-1185">Reference proteome</keyword>
<gene>
    <name evidence="1" type="ORF">C8N47_10210</name>
</gene>
<dbReference type="Proteomes" id="UP000243525">
    <property type="component" value="Unassembled WGS sequence"/>
</dbReference>
<comment type="caution">
    <text evidence="1">The sequence shown here is derived from an EMBL/GenBank/DDBJ whole genome shotgun (WGS) entry which is preliminary data.</text>
</comment>
<dbReference type="AlphaFoldDB" id="A0A2T5C538"/>